<evidence type="ECO:0000256" key="4">
    <source>
        <dbReference type="ARBA" id="ARBA00022553"/>
    </source>
</evidence>
<evidence type="ECO:0000256" key="10">
    <source>
        <dbReference type="SAM" id="MobiDB-lite"/>
    </source>
</evidence>
<reference evidence="12" key="1">
    <citation type="submission" date="2021-05" db="EMBL/GenBank/DDBJ databases">
        <authorList>
            <person name="Alioto T."/>
            <person name="Alioto T."/>
            <person name="Gomez Garrido J."/>
        </authorList>
    </citation>
    <scope>NUCLEOTIDE SEQUENCE</scope>
</reference>
<comment type="subcellular location">
    <subcellularLocation>
        <location evidence="1">Membrane</location>
        <topology evidence="1">Peripheral membrane protein</topology>
    </subcellularLocation>
</comment>
<dbReference type="PANTHER" id="PTHR10972:SF205">
    <property type="entry name" value="OXYSTEROL-BINDING PROTEIN 1"/>
    <property type="match status" value="1"/>
</dbReference>
<dbReference type="EMBL" id="HBUE01313376">
    <property type="protein sequence ID" value="CAG6584448.1"/>
    <property type="molecule type" value="Transcribed_RNA"/>
</dbReference>
<dbReference type="InterPro" id="IPR001849">
    <property type="entry name" value="PH_domain"/>
</dbReference>
<dbReference type="InterPro" id="IPR037239">
    <property type="entry name" value="OSBP_sf"/>
</dbReference>
<protein>
    <recommendedName>
        <fullName evidence="9">Oxysterol-binding protein</fullName>
    </recommendedName>
</protein>
<keyword evidence="6" id="KW-0446">Lipid-binding</keyword>
<dbReference type="GO" id="GO:0006869">
    <property type="term" value="P:lipid transport"/>
    <property type="evidence" value="ECO:0007669"/>
    <property type="project" value="UniProtKB-KW"/>
</dbReference>
<feature type="compositionally biased region" description="Low complexity" evidence="10">
    <location>
        <begin position="13"/>
        <end position="34"/>
    </location>
</feature>
<keyword evidence="7" id="KW-0472">Membrane</keyword>
<dbReference type="PANTHER" id="PTHR10972">
    <property type="entry name" value="OXYSTEROL-BINDING PROTEIN-RELATED"/>
    <property type="match status" value="1"/>
</dbReference>
<dbReference type="InterPro" id="IPR018494">
    <property type="entry name" value="Oxysterol-bd_CS"/>
</dbReference>
<evidence type="ECO:0000256" key="9">
    <source>
        <dbReference type="RuleBase" id="RU003845"/>
    </source>
</evidence>
<dbReference type="GO" id="GO:0032934">
    <property type="term" value="F:sterol binding"/>
    <property type="evidence" value="ECO:0007669"/>
    <property type="project" value="TreeGrafter"/>
</dbReference>
<feature type="region of interest" description="Disordered" evidence="10">
    <location>
        <begin position="78"/>
        <end position="138"/>
    </location>
</feature>
<comment type="similarity">
    <text evidence="2 8">Belongs to the OSBP family.</text>
</comment>
<dbReference type="InterPro" id="IPR011993">
    <property type="entry name" value="PH-like_dom_sf"/>
</dbReference>
<dbReference type="Pfam" id="PF01237">
    <property type="entry name" value="Oxysterol_BP"/>
    <property type="match status" value="1"/>
</dbReference>
<proteinExistence type="inferred from homology"/>
<evidence type="ECO:0000256" key="2">
    <source>
        <dbReference type="ARBA" id="ARBA00008842"/>
    </source>
</evidence>
<dbReference type="PROSITE" id="PS01013">
    <property type="entry name" value="OSBP"/>
    <property type="match status" value="1"/>
</dbReference>
<evidence type="ECO:0000256" key="5">
    <source>
        <dbReference type="ARBA" id="ARBA00023055"/>
    </source>
</evidence>
<dbReference type="GO" id="GO:0005886">
    <property type="term" value="C:plasma membrane"/>
    <property type="evidence" value="ECO:0007669"/>
    <property type="project" value="TreeGrafter"/>
</dbReference>
<keyword evidence="3 9" id="KW-0813">Transport</keyword>
<evidence type="ECO:0000256" key="7">
    <source>
        <dbReference type="ARBA" id="ARBA00023136"/>
    </source>
</evidence>
<dbReference type="InterPro" id="IPR000648">
    <property type="entry name" value="Oxysterol-bd"/>
</dbReference>
<feature type="region of interest" description="Disordered" evidence="10">
    <location>
        <begin position="742"/>
        <end position="807"/>
    </location>
</feature>
<dbReference type="EMBL" id="HBUE01313373">
    <property type="protein sequence ID" value="CAG6584446.1"/>
    <property type="molecule type" value="Transcribed_RNA"/>
</dbReference>
<name>A0A8D8KBX0_CULPI</name>
<dbReference type="GO" id="GO:0005829">
    <property type="term" value="C:cytosol"/>
    <property type="evidence" value="ECO:0007669"/>
    <property type="project" value="TreeGrafter"/>
</dbReference>
<organism evidence="12">
    <name type="scientific">Culex pipiens</name>
    <name type="common">House mosquito</name>
    <dbReference type="NCBI Taxonomy" id="7175"/>
    <lineage>
        <taxon>Eukaryota</taxon>
        <taxon>Metazoa</taxon>
        <taxon>Ecdysozoa</taxon>
        <taxon>Arthropoda</taxon>
        <taxon>Hexapoda</taxon>
        <taxon>Insecta</taxon>
        <taxon>Pterygota</taxon>
        <taxon>Neoptera</taxon>
        <taxon>Endopterygota</taxon>
        <taxon>Diptera</taxon>
        <taxon>Nematocera</taxon>
        <taxon>Culicoidea</taxon>
        <taxon>Culicidae</taxon>
        <taxon>Culicinae</taxon>
        <taxon>Culicini</taxon>
        <taxon>Culex</taxon>
        <taxon>Culex</taxon>
    </lineage>
</organism>
<feature type="region of interest" description="Disordered" evidence="10">
    <location>
        <begin position="374"/>
        <end position="399"/>
    </location>
</feature>
<evidence type="ECO:0000256" key="1">
    <source>
        <dbReference type="ARBA" id="ARBA00004170"/>
    </source>
</evidence>
<dbReference type="GO" id="GO:0097038">
    <property type="term" value="C:perinuclear endoplasmic reticulum"/>
    <property type="evidence" value="ECO:0007669"/>
    <property type="project" value="TreeGrafter"/>
</dbReference>
<dbReference type="Gene3D" id="2.40.160.120">
    <property type="match status" value="1"/>
</dbReference>
<keyword evidence="5 9" id="KW-0445">Lipid transport</keyword>
<dbReference type="Pfam" id="PF00169">
    <property type="entry name" value="PH"/>
    <property type="match status" value="1"/>
</dbReference>
<feature type="compositionally biased region" description="Basic and acidic residues" evidence="10">
    <location>
        <begin position="750"/>
        <end position="794"/>
    </location>
</feature>
<dbReference type="EMBL" id="HBUE01207069">
    <property type="protein sequence ID" value="CAG6532574.1"/>
    <property type="molecule type" value="Transcribed_RNA"/>
</dbReference>
<dbReference type="CDD" id="cd13284">
    <property type="entry name" value="PH_OSBP_ORP4"/>
    <property type="match status" value="1"/>
</dbReference>
<dbReference type="EMBL" id="HBUE01207072">
    <property type="protein sequence ID" value="CAG6532576.1"/>
    <property type="molecule type" value="Transcribed_RNA"/>
</dbReference>
<dbReference type="AlphaFoldDB" id="A0A8D8KBX0"/>
<dbReference type="SUPFAM" id="SSF50729">
    <property type="entry name" value="PH domain-like"/>
    <property type="match status" value="1"/>
</dbReference>
<evidence type="ECO:0000256" key="8">
    <source>
        <dbReference type="RuleBase" id="RU003844"/>
    </source>
</evidence>
<evidence type="ECO:0000256" key="3">
    <source>
        <dbReference type="ARBA" id="ARBA00022448"/>
    </source>
</evidence>
<accession>A0A8D8KBX0</accession>
<dbReference type="SUPFAM" id="SSF144000">
    <property type="entry name" value="Oxysterol-binding protein-like"/>
    <property type="match status" value="1"/>
</dbReference>
<evidence type="ECO:0000256" key="6">
    <source>
        <dbReference type="ARBA" id="ARBA00023121"/>
    </source>
</evidence>
<feature type="domain" description="PH" evidence="11">
    <location>
        <begin position="36"/>
        <end position="193"/>
    </location>
</feature>
<keyword evidence="4" id="KW-0597">Phosphoprotein</keyword>
<dbReference type="FunFam" id="2.40.160.120:FF:000003">
    <property type="entry name" value="Oxysterol-binding protein"/>
    <property type="match status" value="1"/>
</dbReference>
<dbReference type="PROSITE" id="PS50003">
    <property type="entry name" value="PH_DOMAIN"/>
    <property type="match status" value="1"/>
</dbReference>
<sequence length="842" mass="94616">MSEVLVKGGGASGAAAGQPATSSAAGGGATAATQSEPDMKGWLLKWTNYLKGYQKRWFVLSKGVLSYYRAEHGAGANAGGRGAGGKLSIRRRRKGPRAESKGSMMQCIRAPHSPTRLLASPPESKKDRKKSKKNQAEMTHTCRGTISLHGALIHTVDSCTFVISNGGTQTFHIKAANEVERQSWVTALELAKAKAIRAMESDEEEEDTAANTIPSEELNLVVRELTVRLENLKTCYDLITKHGSALQRALNELESGEDLPNKTKIVSERATLFRISSNAMINACSDYLQTAQTQGHKWSKMLQHERDQKLHLEEMVEQLARQHSHLEQAAHRHRPNATTSASDDEDNEFYDAQEEGGSVASQEDSSFILKIPVAHHHHHRRNSNDATGSSSEGEDGNSETQQVLVVTDNLDNMDVTDRISVNSSQALTPTLSNNNQSTKVARTRRLRVPDKPNYPLNLWSIIKNCIGKDLSKIPMPVNFNEPLSMLQRLTEDFEYSEILDKAAQCKDACEQLAYVTAFTISSYSTTSNRTGKPFNPLLGETYECDRTDDLGWRCVNEQVSHHPPMAAQYCEGRGWRCWQEFTMTSKFRGKYIQIVPLGYAHVEFPATGNRYTWRKVTTTVHNIIVGKLWVDNHGDMEIFGEKSAKGVKCHLKYLPYSYFTRDTQRRVKGVVMDNASQVKWVINGTWDSKIEIAPVTSTSGSAENPVFKTGNYKTAWNRRLPASDCEKYYNFTTLACQLNEPEPEVAPTDSRLRPDQRLMEDGKWNESNGEKLRLEEKQRARRREREAEAEKAAAEGRPYPPYEPVWFDKRKEDGTDQLVHVFKGTYWDAKAKQDWSKSPDIF</sequence>
<evidence type="ECO:0000313" key="12">
    <source>
        <dbReference type="EMBL" id="CAG6584446.1"/>
    </source>
</evidence>
<dbReference type="Gene3D" id="2.30.29.30">
    <property type="entry name" value="Pleckstrin-homology domain (PH domain)/Phosphotyrosine-binding domain (PTB)"/>
    <property type="match status" value="1"/>
</dbReference>
<dbReference type="SMART" id="SM00233">
    <property type="entry name" value="PH"/>
    <property type="match status" value="1"/>
</dbReference>
<feature type="region of interest" description="Disordered" evidence="10">
    <location>
        <begin position="323"/>
        <end position="345"/>
    </location>
</feature>
<feature type="region of interest" description="Disordered" evidence="10">
    <location>
        <begin position="8"/>
        <end position="34"/>
    </location>
</feature>
<evidence type="ECO:0000259" key="11">
    <source>
        <dbReference type="PROSITE" id="PS50003"/>
    </source>
</evidence>